<dbReference type="EMBL" id="FQTV01000006">
    <property type="protein sequence ID" value="SHF19562.1"/>
    <property type="molecule type" value="Genomic_DNA"/>
</dbReference>
<keyword evidence="2" id="KW-1185">Reference proteome</keyword>
<accession>A0A1M4ZP40</accession>
<name>A0A1M4ZP40_9BACE</name>
<protein>
    <submittedName>
        <fullName evidence="1">Uncharacterized protein</fullName>
    </submittedName>
</protein>
<dbReference type="Proteomes" id="UP000184509">
    <property type="component" value="Unassembled WGS sequence"/>
</dbReference>
<evidence type="ECO:0000313" key="2">
    <source>
        <dbReference type="Proteomes" id="UP000184509"/>
    </source>
</evidence>
<evidence type="ECO:0000313" key="1">
    <source>
        <dbReference type="EMBL" id="SHF19562.1"/>
    </source>
</evidence>
<reference evidence="1 2" key="1">
    <citation type="submission" date="2016-11" db="EMBL/GenBank/DDBJ databases">
        <authorList>
            <person name="Jaros S."/>
            <person name="Januszkiewicz K."/>
            <person name="Wedrychowicz H."/>
        </authorList>
    </citation>
    <scope>NUCLEOTIDE SEQUENCE [LARGE SCALE GENOMIC DNA]</scope>
    <source>
        <strain evidence="1 2">DSM 26991</strain>
    </source>
</reference>
<dbReference type="AlphaFoldDB" id="A0A1M4ZP40"/>
<proteinExistence type="predicted"/>
<organism evidence="1 2">
    <name type="scientific">Bacteroides luti</name>
    <dbReference type="NCBI Taxonomy" id="1297750"/>
    <lineage>
        <taxon>Bacteria</taxon>
        <taxon>Pseudomonadati</taxon>
        <taxon>Bacteroidota</taxon>
        <taxon>Bacteroidia</taxon>
        <taxon>Bacteroidales</taxon>
        <taxon>Bacteroidaceae</taxon>
        <taxon>Bacteroides</taxon>
    </lineage>
</organism>
<dbReference type="RefSeq" id="WP_073400543.1">
    <property type="nucleotide sequence ID" value="NZ_FQTV01000006.1"/>
</dbReference>
<sequence length="182" mass="21228">MFRLFFSVLFFLLFGSTLFGQNINIKKINVSRVITKIEKGAWEEKQEEGPSVYFELEIENNTNSVLTLNSSESEFDILFKFKGKAYIDTSIVSMALIPFYDKKEICIKPNEKYPVKFSCRILLGTNLLKFDSVNKYYDYTEEMLQILPTLQIQYVDPKLKIISGRIEEVGTEHYIYIIKAPK</sequence>
<gene>
    <name evidence="1" type="ORF">SAMN05444405_1063</name>
</gene>